<sequence length="107" mass="11699">WLNSGSMNYARRQHKASVLPSGKVLVTGGYNGPALESTELYDSSAEIWTVTNSMNHARRDHISVLINGKVLVAGGGCDMNTRFDSAELYDPATETWTVIDSMKHARA</sequence>
<dbReference type="EMBL" id="CAJOBB010027620">
    <property type="protein sequence ID" value="CAF4424182.1"/>
    <property type="molecule type" value="Genomic_DNA"/>
</dbReference>
<dbReference type="PANTHER" id="PTHR46344">
    <property type="entry name" value="OS02G0202900 PROTEIN"/>
    <property type="match status" value="1"/>
</dbReference>
<accession>A0A820QRM4</accession>
<keyword evidence="1" id="KW-0880">Kelch repeat</keyword>
<reference evidence="3" key="1">
    <citation type="submission" date="2021-02" db="EMBL/GenBank/DDBJ databases">
        <authorList>
            <person name="Nowell W R."/>
        </authorList>
    </citation>
    <scope>NUCLEOTIDE SEQUENCE</scope>
</reference>
<dbReference type="PANTHER" id="PTHR46344:SF27">
    <property type="entry name" value="KELCH REPEAT SUPERFAMILY PROTEIN"/>
    <property type="match status" value="1"/>
</dbReference>
<dbReference type="Proteomes" id="UP000663868">
    <property type="component" value="Unassembled WGS sequence"/>
</dbReference>
<proteinExistence type="predicted"/>
<comment type="caution">
    <text evidence="3">The sequence shown here is derived from an EMBL/GenBank/DDBJ whole genome shotgun (WGS) entry which is preliminary data.</text>
</comment>
<dbReference type="SUPFAM" id="SSF117281">
    <property type="entry name" value="Kelch motif"/>
    <property type="match status" value="1"/>
</dbReference>
<dbReference type="AlphaFoldDB" id="A0A820QRM4"/>
<keyword evidence="2" id="KW-0677">Repeat</keyword>
<evidence type="ECO:0000313" key="4">
    <source>
        <dbReference type="Proteomes" id="UP000663868"/>
    </source>
</evidence>
<dbReference type="InterPro" id="IPR015915">
    <property type="entry name" value="Kelch-typ_b-propeller"/>
</dbReference>
<dbReference type="Pfam" id="PF01344">
    <property type="entry name" value="Kelch_1"/>
    <property type="match status" value="2"/>
</dbReference>
<feature type="non-terminal residue" evidence="3">
    <location>
        <position position="107"/>
    </location>
</feature>
<dbReference type="InterPro" id="IPR037293">
    <property type="entry name" value="Gal_Oxidase_central_sf"/>
</dbReference>
<dbReference type="SMART" id="SM00612">
    <property type="entry name" value="Kelch"/>
    <property type="match status" value="2"/>
</dbReference>
<evidence type="ECO:0000256" key="1">
    <source>
        <dbReference type="ARBA" id="ARBA00022441"/>
    </source>
</evidence>
<evidence type="ECO:0000313" key="3">
    <source>
        <dbReference type="EMBL" id="CAF4424182.1"/>
    </source>
</evidence>
<dbReference type="InterPro" id="IPR006652">
    <property type="entry name" value="Kelch_1"/>
</dbReference>
<evidence type="ECO:0008006" key="5">
    <source>
        <dbReference type="Google" id="ProtNLM"/>
    </source>
</evidence>
<evidence type="ECO:0000256" key="2">
    <source>
        <dbReference type="ARBA" id="ARBA00022737"/>
    </source>
</evidence>
<feature type="non-terminal residue" evidence="3">
    <location>
        <position position="1"/>
    </location>
</feature>
<protein>
    <recommendedName>
        <fullName evidence="5">Kelch-like protein</fullName>
    </recommendedName>
</protein>
<name>A0A820QRM4_9BILA</name>
<gene>
    <name evidence="3" type="ORF">KXQ929_LOCUS52383</name>
</gene>
<dbReference type="Gene3D" id="2.130.10.80">
    <property type="entry name" value="Galactose oxidase/kelch, beta-propeller"/>
    <property type="match status" value="1"/>
</dbReference>
<organism evidence="3 4">
    <name type="scientific">Adineta steineri</name>
    <dbReference type="NCBI Taxonomy" id="433720"/>
    <lineage>
        <taxon>Eukaryota</taxon>
        <taxon>Metazoa</taxon>
        <taxon>Spiralia</taxon>
        <taxon>Gnathifera</taxon>
        <taxon>Rotifera</taxon>
        <taxon>Eurotatoria</taxon>
        <taxon>Bdelloidea</taxon>
        <taxon>Adinetida</taxon>
        <taxon>Adinetidae</taxon>
        <taxon>Adineta</taxon>
    </lineage>
</organism>